<feature type="transmembrane region" description="Helical" evidence="5">
    <location>
        <begin position="160"/>
        <end position="188"/>
    </location>
</feature>
<evidence type="ECO:0000256" key="3">
    <source>
        <dbReference type="ARBA" id="ARBA00022989"/>
    </source>
</evidence>
<feature type="transmembrane region" description="Helical" evidence="5">
    <location>
        <begin position="23"/>
        <end position="44"/>
    </location>
</feature>
<dbReference type="STRING" id="321763.SAMN04488692_11747"/>
<protein>
    <submittedName>
        <fullName evidence="7">ABC-2 type transport system permease protein</fullName>
    </submittedName>
</protein>
<dbReference type="GO" id="GO:0016020">
    <property type="term" value="C:membrane"/>
    <property type="evidence" value="ECO:0007669"/>
    <property type="project" value="UniProtKB-SubCell"/>
</dbReference>
<feature type="transmembrane region" description="Helical" evidence="5">
    <location>
        <begin position="50"/>
        <end position="73"/>
    </location>
</feature>
<dbReference type="OrthoDB" id="3182222at2"/>
<evidence type="ECO:0000256" key="1">
    <source>
        <dbReference type="ARBA" id="ARBA00004141"/>
    </source>
</evidence>
<evidence type="ECO:0000313" key="7">
    <source>
        <dbReference type="EMBL" id="SDM12489.1"/>
    </source>
</evidence>
<name>A0A1G9QNA6_9FIRM</name>
<evidence type="ECO:0000313" key="8">
    <source>
        <dbReference type="Proteomes" id="UP000199476"/>
    </source>
</evidence>
<feature type="transmembrane region" description="Helical" evidence="5">
    <location>
        <begin position="125"/>
        <end position="148"/>
    </location>
</feature>
<feature type="domain" description="ABC-2 type transporter transmembrane" evidence="6">
    <location>
        <begin position="54"/>
        <end position="229"/>
    </location>
</feature>
<comment type="subcellular location">
    <subcellularLocation>
        <location evidence="1">Membrane</location>
        <topology evidence="1">Multi-pass membrane protein</topology>
    </subcellularLocation>
</comment>
<keyword evidence="2 5" id="KW-0812">Transmembrane</keyword>
<evidence type="ECO:0000256" key="4">
    <source>
        <dbReference type="ARBA" id="ARBA00023136"/>
    </source>
</evidence>
<dbReference type="PANTHER" id="PTHR43471:SF1">
    <property type="entry name" value="ABC TRANSPORTER PERMEASE PROTEIN NOSY-RELATED"/>
    <property type="match status" value="1"/>
</dbReference>
<proteinExistence type="predicted"/>
<dbReference type="AlphaFoldDB" id="A0A1G9QNA6"/>
<keyword evidence="8" id="KW-1185">Reference proteome</keyword>
<dbReference type="Pfam" id="PF12698">
    <property type="entry name" value="ABC2_membrane_3"/>
    <property type="match status" value="1"/>
</dbReference>
<reference evidence="7 8" key="1">
    <citation type="submission" date="2016-10" db="EMBL/GenBank/DDBJ databases">
        <authorList>
            <person name="de Groot N.N."/>
        </authorList>
    </citation>
    <scope>NUCLEOTIDE SEQUENCE [LARGE SCALE GENOMIC DNA]</scope>
    <source>
        <strain evidence="7 8">SLAS-1</strain>
    </source>
</reference>
<evidence type="ECO:0000256" key="5">
    <source>
        <dbReference type="SAM" id="Phobius"/>
    </source>
</evidence>
<accession>A0A1G9QNA6</accession>
<keyword evidence="3 5" id="KW-1133">Transmembrane helix</keyword>
<dbReference type="EMBL" id="FNGO01000017">
    <property type="protein sequence ID" value="SDM12489.1"/>
    <property type="molecule type" value="Genomic_DNA"/>
</dbReference>
<dbReference type="InterPro" id="IPR013525">
    <property type="entry name" value="ABC2_TM"/>
</dbReference>
<dbReference type="GO" id="GO:0140359">
    <property type="term" value="F:ABC-type transporter activity"/>
    <property type="evidence" value="ECO:0007669"/>
    <property type="project" value="InterPro"/>
</dbReference>
<evidence type="ECO:0000256" key="2">
    <source>
        <dbReference type="ARBA" id="ARBA00022692"/>
    </source>
</evidence>
<dbReference type="RefSeq" id="WP_089761018.1">
    <property type="nucleotide sequence ID" value="NZ_FNGO01000017.1"/>
</dbReference>
<keyword evidence="4 5" id="KW-0472">Membrane</keyword>
<sequence length="238" mass="26389">MNSRLKIISAILLKEFQDLKKNINLMTMFLLPVLLTLSFTYLIPDMPAGAALNFGLLFLVVMMGMYVPSMLIAEEKEKNTLEVLLLSPAGAREVLIGKGLLTYISILIVTVLLALIVGLEKDSLIIIFLATALISIFSIFVGMMVGLLSPNQRSTGTIGLPVYMLLILVPQLAAMSGADFMNFLAALLPTTYYFQIQERAMTGSLHLWDIRIELTVIIISILVSFTALVFLYRKKGFY</sequence>
<dbReference type="PANTHER" id="PTHR43471">
    <property type="entry name" value="ABC TRANSPORTER PERMEASE"/>
    <property type="match status" value="1"/>
</dbReference>
<evidence type="ECO:0000259" key="6">
    <source>
        <dbReference type="Pfam" id="PF12698"/>
    </source>
</evidence>
<feature type="transmembrane region" description="Helical" evidence="5">
    <location>
        <begin position="208"/>
        <end position="232"/>
    </location>
</feature>
<gene>
    <name evidence="7" type="ORF">SAMN04488692_11747</name>
</gene>
<organism evidence="7 8">
    <name type="scientific">Halarsenatibacter silvermanii</name>
    <dbReference type="NCBI Taxonomy" id="321763"/>
    <lineage>
        <taxon>Bacteria</taxon>
        <taxon>Bacillati</taxon>
        <taxon>Bacillota</taxon>
        <taxon>Clostridia</taxon>
        <taxon>Halanaerobiales</taxon>
        <taxon>Halarsenatibacteraceae</taxon>
        <taxon>Halarsenatibacter</taxon>
    </lineage>
</organism>
<feature type="transmembrane region" description="Helical" evidence="5">
    <location>
        <begin position="94"/>
        <end position="119"/>
    </location>
</feature>
<dbReference type="Proteomes" id="UP000199476">
    <property type="component" value="Unassembled WGS sequence"/>
</dbReference>